<feature type="region of interest" description="Disordered" evidence="1">
    <location>
        <begin position="46"/>
        <end position="85"/>
    </location>
</feature>
<sequence>MAEDLEAARELARRLLHPQQANVLCVLCTRRWSPLGSSAPIEVLTSEGRSRRSELGDHRSGLGARVSGSRLSPYPRQWGSSYKCT</sequence>
<reference evidence="2" key="1">
    <citation type="submission" date="2024-02" db="EMBL/GenBank/DDBJ databases">
        <authorList>
            <consortium name="ELIXIR-Norway"/>
            <consortium name="Elixir Norway"/>
        </authorList>
    </citation>
    <scope>NUCLEOTIDE SEQUENCE</scope>
</reference>
<proteinExistence type="predicted"/>
<dbReference type="EMBL" id="OZ019897">
    <property type="protein sequence ID" value="CAK9226098.1"/>
    <property type="molecule type" value="Genomic_DNA"/>
</dbReference>
<name>A0ABP0UNI8_9BRYO</name>
<organism evidence="2 3">
    <name type="scientific">Sphagnum troendelagicum</name>
    <dbReference type="NCBI Taxonomy" id="128251"/>
    <lineage>
        <taxon>Eukaryota</taxon>
        <taxon>Viridiplantae</taxon>
        <taxon>Streptophyta</taxon>
        <taxon>Embryophyta</taxon>
        <taxon>Bryophyta</taxon>
        <taxon>Sphagnophytina</taxon>
        <taxon>Sphagnopsida</taxon>
        <taxon>Sphagnales</taxon>
        <taxon>Sphagnaceae</taxon>
        <taxon>Sphagnum</taxon>
    </lineage>
</organism>
<feature type="compositionally biased region" description="Basic and acidic residues" evidence="1">
    <location>
        <begin position="48"/>
        <end position="60"/>
    </location>
</feature>
<dbReference type="Proteomes" id="UP001497512">
    <property type="component" value="Chromosome 5"/>
</dbReference>
<evidence type="ECO:0000313" key="3">
    <source>
        <dbReference type="Proteomes" id="UP001497512"/>
    </source>
</evidence>
<evidence type="ECO:0000256" key="1">
    <source>
        <dbReference type="SAM" id="MobiDB-lite"/>
    </source>
</evidence>
<gene>
    <name evidence="2" type="ORF">CSSPTR1EN2_LOCUS18069</name>
</gene>
<protein>
    <submittedName>
        <fullName evidence="2">Uncharacterized protein</fullName>
    </submittedName>
</protein>
<evidence type="ECO:0000313" key="2">
    <source>
        <dbReference type="EMBL" id="CAK9226098.1"/>
    </source>
</evidence>
<accession>A0ABP0UNI8</accession>
<keyword evidence="3" id="KW-1185">Reference proteome</keyword>